<organism evidence="4">
    <name type="scientific">Anisakis simplex</name>
    <name type="common">Herring worm</name>
    <dbReference type="NCBI Taxonomy" id="6269"/>
    <lineage>
        <taxon>Eukaryota</taxon>
        <taxon>Metazoa</taxon>
        <taxon>Ecdysozoa</taxon>
        <taxon>Nematoda</taxon>
        <taxon>Chromadorea</taxon>
        <taxon>Rhabditida</taxon>
        <taxon>Spirurina</taxon>
        <taxon>Ascaridomorpha</taxon>
        <taxon>Ascaridoidea</taxon>
        <taxon>Anisakidae</taxon>
        <taxon>Anisakis</taxon>
        <taxon>Anisakis simplex complex</taxon>
    </lineage>
</organism>
<evidence type="ECO:0000256" key="1">
    <source>
        <dbReference type="SAM" id="MobiDB-lite"/>
    </source>
</evidence>
<evidence type="ECO:0000313" key="4">
    <source>
        <dbReference type="WBParaSite" id="ASIM_0001654701-mRNA-1"/>
    </source>
</evidence>
<dbReference type="AlphaFoldDB" id="A0A0M3K6F6"/>
<dbReference type="Proteomes" id="UP000267096">
    <property type="component" value="Unassembled WGS sequence"/>
</dbReference>
<name>A0A0M3K6F6_ANISI</name>
<gene>
    <name evidence="2" type="ORF">ASIM_LOCUS15954</name>
</gene>
<reference evidence="2 3" key="2">
    <citation type="submission" date="2018-11" db="EMBL/GenBank/DDBJ databases">
        <authorList>
            <consortium name="Pathogen Informatics"/>
        </authorList>
    </citation>
    <scope>NUCLEOTIDE SEQUENCE [LARGE SCALE GENOMIC DNA]</scope>
</reference>
<dbReference type="OrthoDB" id="10507913at2759"/>
<evidence type="ECO:0000313" key="3">
    <source>
        <dbReference type="Proteomes" id="UP000267096"/>
    </source>
</evidence>
<dbReference type="EMBL" id="UYRR01032695">
    <property type="protein sequence ID" value="VDK56508.1"/>
    <property type="molecule type" value="Genomic_DNA"/>
</dbReference>
<feature type="region of interest" description="Disordered" evidence="1">
    <location>
        <begin position="87"/>
        <end position="112"/>
    </location>
</feature>
<protein>
    <submittedName>
        <fullName evidence="2 4">Uncharacterized protein</fullName>
    </submittedName>
</protein>
<sequence length="146" mass="16652">MKQPSLDDRFSMENAYSTPADNLSPDWHGYGNPLYGNNRGLTATHEGMHGRRYYDRGSGLYDKAGGADRSEVIVPIEKRQTTTFQDTMNHRQHGSNSNLDDQLRLPLQSNGTLGGDYYHETFEEKFEEKYEIDERSASPSDSRELL</sequence>
<reference evidence="4" key="1">
    <citation type="submission" date="2017-02" db="UniProtKB">
        <authorList>
            <consortium name="WormBaseParasite"/>
        </authorList>
    </citation>
    <scope>IDENTIFICATION</scope>
</reference>
<keyword evidence="3" id="KW-1185">Reference proteome</keyword>
<evidence type="ECO:0000313" key="2">
    <source>
        <dbReference type="EMBL" id="VDK56508.1"/>
    </source>
</evidence>
<accession>A0A0M3K6F6</accession>
<feature type="compositionally biased region" description="Basic and acidic residues" evidence="1">
    <location>
        <begin position="1"/>
        <end position="11"/>
    </location>
</feature>
<proteinExistence type="predicted"/>
<dbReference type="WBParaSite" id="ASIM_0001654701-mRNA-1">
    <property type="protein sequence ID" value="ASIM_0001654701-mRNA-1"/>
    <property type="gene ID" value="ASIM_0001654701"/>
</dbReference>
<feature type="region of interest" description="Disordered" evidence="1">
    <location>
        <begin position="1"/>
        <end position="26"/>
    </location>
</feature>